<organism evidence="17 18">
    <name type="scientific">Asparagus officinalis</name>
    <name type="common">Garden asparagus</name>
    <dbReference type="NCBI Taxonomy" id="4686"/>
    <lineage>
        <taxon>Eukaryota</taxon>
        <taxon>Viridiplantae</taxon>
        <taxon>Streptophyta</taxon>
        <taxon>Embryophyta</taxon>
        <taxon>Tracheophyta</taxon>
        <taxon>Spermatophyta</taxon>
        <taxon>Magnoliopsida</taxon>
        <taxon>Liliopsida</taxon>
        <taxon>Asparagales</taxon>
        <taxon>Asparagaceae</taxon>
        <taxon>Asparagoideae</taxon>
        <taxon>Asparagus</taxon>
    </lineage>
</organism>
<dbReference type="SUPFAM" id="SSF56112">
    <property type="entry name" value="Protein kinase-like (PK-like)"/>
    <property type="match status" value="1"/>
</dbReference>
<dbReference type="SMART" id="SM00369">
    <property type="entry name" value="LRR_TYP"/>
    <property type="match status" value="3"/>
</dbReference>
<feature type="chain" id="PRO_5024274568" description="Protein kinase domain-containing protein" evidence="15">
    <location>
        <begin position="22"/>
        <end position="651"/>
    </location>
</feature>
<keyword evidence="9" id="KW-0067">ATP-binding</keyword>
<feature type="transmembrane region" description="Helical" evidence="14">
    <location>
        <begin position="296"/>
        <end position="319"/>
    </location>
</feature>
<dbReference type="InterPro" id="IPR032675">
    <property type="entry name" value="LRR_dom_sf"/>
</dbReference>
<dbReference type="PROSITE" id="PS00108">
    <property type="entry name" value="PROTEIN_KINASE_ST"/>
    <property type="match status" value="1"/>
</dbReference>
<dbReference type="GO" id="GO:0005524">
    <property type="term" value="F:ATP binding"/>
    <property type="evidence" value="ECO:0007669"/>
    <property type="project" value="UniProtKB-KW"/>
</dbReference>
<dbReference type="FunFam" id="3.80.10.10:FF:000722">
    <property type="entry name" value="Leucine-rich repeat receptor-like protein kinase"/>
    <property type="match status" value="1"/>
</dbReference>
<keyword evidence="3" id="KW-0597">Phosphoprotein</keyword>
<dbReference type="OMA" id="NSIGHRC"/>
<dbReference type="Gene3D" id="3.30.200.20">
    <property type="entry name" value="Phosphorylase Kinase, domain 1"/>
    <property type="match status" value="1"/>
</dbReference>
<dbReference type="OrthoDB" id="4062651at2759"/>
<keyword evidence="7" id="KW-0677">Repeat</keyword>
<keyword evidence="18" id="KW-1185">Reference proteome</keyword>
<feature type="domain" description="Protein kinase" evidence="16">
    <location>
        <begin position="300"/>
        <end position="648"/>
    </location>
</feature>
<dbReference type="Gramene" id="ONK81665">
    <property type="protein sequence ID" value="ONK81665"/>
    <property type="gene ID" value="A4U43_C01F31630"/>
</dbReference>
<evidence type="ECO:0000256" key="14">
    <source>
        <dbReference type="SAM" id="Phobius"/>
    </source>
</evidence>
<dbReference type="PANTHER" id="PTHR48007">
    <property type="entry name" value="LEUCINE-RICH REPEAT RECEPTOR-LIKE PROTEIN KINASE PXC1"/>
    <property type="match status" value="1"/>
</dbReference>
<dbReference type="SMART" id="SM00220">
    <property type="entry name" value="S_TKc"/>
    <property type="match status" value="1"/>
</dbReference>
<dbReference type="Gene3D" id="1.10.510.10">
    <property type="entry name" value="Transferase(Phosphotransferase) domain 1"/>
    <property type="match status" value="1"/>
</dbReference>
<accession>A0A5P1FTM2</accession>
<dbReference type="Gene3D" id="3.80.10.10">
    <property type="entry name" value="Ribonuclease Inhibitor"/>
    <property type="match status" value="2"/>
</dbReference>
<keyword evidence="10 14" id="KW-1133">Transmembrane helix</keyword>
<evidence type="ECO:0000256" key="10">
    <source>
        <dbReference type="ARBA" id="ARBA00022989"/>
    </source>
</evidence>
<keyword evidence="8" id="KW-0547">Nucleotide-binding</keyword>
<dbReference type="FunFam" id="3.80.10.10:FF:000101">
    <property type="entry name" value="LRR receptor-like serine/threonine-protein kinase ERECTA"/>
    <property type="match status" value="1"/>
</dbReference>
<dbReference type="PANTHER" id="PTHR48007:SF83">
    <property type="entry name" value="PROTEIN KINASE DOMAIN-CONTAINING PROTEIN"/>
    <property type="match status" value="1"/>
</dbReference>
<dbReference type="GO" id="GO:0004672">
    <property type="term" value="F:protein kinase activity"/>
    <property type="evidence" value="ECO:0007669"/>
    <property type="project" value="InterPro"/>
</dbReference>
<dbReference type="InterPro" id="IPR046959">
    <property type="entry name" value="PRK1-6/SRF4-like"/>
</dbReference>
<evidence type="ECO:0000256" key="6">
    <source>
        <dbReference type="ARBA" id="ARBA00022729"/>
    </source>
</evidence>
<dbReference type="InterPro" id="IPR001611">
    <property type="entry name" value="Leu-rich_rpt"/>
</dbReference>
<dbReference type="InterPro" id="IPR008271">
    <property type="entry name" value="Ser/Thr_kinase_AS"/>
</dbReference>
<dbReference type="InterPro" id="IPR003591">
    <property type="entry name" value="Leu-rich_rpt_typical-subtyp"/>
</dbReference>
<evidence type="ECO:0000256" key="15">
    <source>
        <dbReference type="SAM" id="SignalP"/>
    </source>
</evidence>
<evidence type="ECO:0000256" key="11">
    <source>
        <dbReference type="ARBA" id="ARBA00023136"/>
    </source>
</evidence>
<evidence type="ECO:0000256" key="4">
    <source>
        <dbReference type="ARBA" id="ARBA00022614"/>
    </source>
</evidence>
<keyword evidence="6 15" id="KW-0732">Signal</keyword>
<evidence type="ECO:0000256" key="13">
    <source>
        <dbReference type="ARBA" id="ARBA00023180"/>
    </source>
</evidence>
<dbReference type="Pfam" id="PF00560">
    <property type="entry name" value="LRR_1"/>
    <property type="match status" value="3"/>
</dbReference>
<evidence type="ECO:0000256" key="1">
    <source>
        <dbReference type="ARBA" id="ARBA00004479"/>
    </source>
</evidence>
<evidence type="ECO:0000313" key="18">
    <source>
        <dbReference type="Proteomes" id="UP000243459"/>
    </source>
</evidence>
<dbReference type="InterPro" id="IPR013210">
    <property type="entry name" value="LRR_N_plant-typ"/>
</dbReference>
<keyword evidence="5 14" id="KW-0812">Transmembrane</keyword>
<comment type="similarity">
    <text evidence="2">Belongs to the protein kinase superfamily. Ser/Thr protein kinase family.</text>
</comment>
<dbReference type="PROSITE" id="PS50011">
    <property type="entry name" value="PROTEIN_KINASE_DOM"/>
    <property type="match status" value="1"/>
</dbReference>
<gene>
    <name evidence="17" type="ORF">A4U43_C01F31630</name>
</gene>
<dbReference type="SUPFAM" id="SSF52058">
    <property type="entry name" value="L domain-like"/>
    <property type="match status" value="1"/>
</dbReference>
<protein>
    <recommendedName>
        <fullName evidence="16">Protein kinase domain-containing protein</fullName>
    </recommendedName>
</protein>
<evidence type="ECO:0000256" key="3">
    <source>
        <dbReference type="ARBA" id="ARBA00022553"/>
    </source>
</evidence>
<evidence type="ECO:0000256" key="7">
    <source>
        <dbReference type="ARBA" id="ARBA00022737"/>
    </source>
</evidence>
<keyword evidence="13" id="KW-0325">Glycoprotein</keyword>
<evidence type="ECO:0000259" key="16">
    <source>
        <dbReference type="PROSITE" id="PS50011"/>
    </source>
</evidence>
<dbReference type="Pfam" id="PF08263">
    <property type="entry name" value="LRRNT_2"/>
    <property type="match status" value="1"/>
</dbReference>
<comment type="subcellular location">
    <subcellularLocation>
        <location evidence="1">Membrane</location>
        <topology evidence="1">Single-pass type I membrane protein</topology>
    </subcellularLocation>
</comment>
<dbReference type="Pfam" id="PF13855">
    <property type="entry name" value="LRR_8"/>
    <property type="match status" value="1"/>
</dbReference>
<name>A0A5P1FTM2_ASPOF</name>
<keyword evidence="12" id="KW-0675">Receptor</keyword>
<keyword evidence="4" id="KW-0433">Leucine-rich repeat</keyword>
<dbReference type="GO" id="GO:0016020">
    <property type="term" value="C:membrane"/>
    <property type="evidence" value="ECO:0007669"/>
    <property type="project" value="UniProtKB-SubCell"/>
</dbReference>
<evidence type="ECO:0000256" key="9">
    <source>
        <dbReference type="ARBA" id="ARBA00022840"/>
    </source>
</evidence>
<dbReference type="AlphaFoldDB" id="A0A5P1FTM2"/>
<evidence type="ECO:0000256" key="12">
    <source>
        <dbReference type="ARBA" id="ARBA00023170"/>
    </source>
</evidence>
<reference evidence="18" key="1">
    <citation type="journal article" date="2017" name="Nat. Commun.">
        <title>The asparagus genome sheds light on the origin and evolution of a young Y chromosome.</title>
        <authorList>
            <person name="Harkess A."/>
            <person name="Zhou J."/>
            <person name="Xu C."/>
            <person name="Bowers J.E."/>
            <person name="Van der Hulst R."/>
            <person name="Ayyampalayam S."/>
            <person name="Mercati F."/>
            <person name="Riccardi P."/>
            <person name="McKain M.R."/>
            <person name="Kakrana A."/>
            <person name="Tang H."/>
            <person name="Ray J."/>
            <person name="Groenendijk J."/>
            <person name="Arikit S."/>
            <person name="Mathioni S.M."/>
            <person name="Nakano M."/>
            <person name="Shan H."/>
            <person name="Telgmann-Rauber A."/>
            <person name="Kanno A."/>
            <person name="Yue Z."/>
            <person name="Chen H."/>
            <person name="Li W."/>
            <person name="Chen Y."/>
            <person name="Xu X."/>
            <person name="Zhang Y."/>
            <person name="Luo S."/>
            <person name="Chen H."/>
            <person name="Gao J."/>
            <person name="Mao Z."/>
            <person name="Pires J.C."/>
            <person name="Luo M."/>
            <person name="Kudrna D."/>
            <person name="Wing R.A."/>
            <person name="Meyers B.C."/>
            <person name="Yi K."/>
            <person name="Kong H."/>
            <person name="Lavrijsen P."/>
            <person name="Sunseri F."/>
            <person name="Falavigna A."/>
            <person name="Ye Y."/>
            <person name="Leebens-Mack J.H."/>
            <person name="Chen G."/>
        </authorList>
    </citation>
    <scope>NUCLEOTIDE SEQUENCE [LARGE SCALE GENOMIC DNA]</scope>
    <source>
        <strain evidence="18">cv. DH0086</strain>
    </source>
</reference>
<evidence type="ECO:0000256" key="2">
    <source>
        <dbReference type="ARBA" id="ARBA00008684"/>
    </source>
</evidence>
<sequence>MRASALSVAPLIWSLLLICNADLNEEATALLSFKNSIRDDPGGSLTNWNSSGQDPCHWNGVTCKQSTVVSLSLPKNGLLGTLPSSLGSLTSLRHINLRSNRLYGSLPPEIFRPRSLQSLVLYGNSLSGSLPSEIGSLVSLQMLDLSYNLLNGSMPISLIRCKRLRTLVLSHNNFSGSLPLGLGTSLSALESFDVSFNRLTGAIPSDIGNLSSLQGTVDLSHNLFSGLIPSSIGNLPEKVYVDLSYNNLSGPIPQNGTLVNRGISSFIGNPSLCGPPLKNPCTLGSVRNGGRVKRSLVIALIVSDVFALGIIGLLFYYLYRRAISHKGIKGPLKSNGDLKRNECLCFGENEVEKFGLVPLDKHVNFDLEELLQATAFIDDGRTFAVRRFGEGGQKRRKEFELEVEAIAKVRHANIVALRAYYWSVEEKLLVYDYIPNGSLSTALHGQSGVIFSPMSWRVRLKIMKGIAKGLAFLHGHKYIHGDLKPKNILLGLKMEPYISDFAVGRLARLAEDFTPERPQSQFSDSAVSPVSPVTDDQPYYRPPEAFRTLKPTNKWDVYSYGVILLELISGQSPEVLLDTMEMDLVQWFQFCIKEKKPTFDVFDPYLSQEPNVEDEIIAVLKIALACVQPNPESRPTMRHVKDSLEGSIPRS</sequence>
<evidence type="ECO:0000313" key="17">
    <source>
        <dbReference type="EMBL" id="ONK81665.1"/>
    </source>
</evidence>
<evidence type="ECO:0000256" key="8">
    <source>
        <dbReference type="ARBA" id="ARBA00022741"/>
    </source>
</evidence>
<dbReference type="EMBL" id="CM007381">
    <property type="protein sequence ID" value="ONK81665.1"/>
    <property type="molecule type" value="Genomic_DNA"/>
</dbReference>
<proteinExistence type="inferred from homology"/>
<dbReference type="Pfam" id="PF00069">
    <property type="entry name" value="Pkinase"/>
    <property type="match status" value="1"/>
</dbReference>
<dbReference type="Proteomes" id="UP000243459">
    <property type="component" value="Chromosome 1"/>
</dbReference>
<keyword evidence="11 14" id="KW-0472">Membrane</keyword>
<dbReference type="InterPro" id="IPR011009">
    <property type="entry name" value="Kinase-like_dom_sf"/>
</dbReference>
<dbReference type="InterPro" id="IPR000719">
    <property type="entry name" value="Prot_kinase_dom"/>
</dbReference>
<feature type="signal peptide" evidence="15">
    <location>
        <begin position="1"/>
        <end position="21"/>
    </location>
</feature>
<evidence type="ECO:0000256" key="5">
    <source>
        <dbReference type="ARBA" id="ARBA00022692"/>
    </source>
</evidence>